<dbReference type="CDD" id="cd00198">
    <property type="entry name" value="vWFA"/>
    <property type="match status" value="1"/>
</dbReference>
<dbReference type="SMART" id="SM00327">
    <property type="entry name" value="VWA"/>
    <property type="match status" value="1"/>
</dbReference>
<sequence length="767" mass="83254">MSRKDPSLFPVIRTGTVMILLVLLSLWSKPAFAQCDNSITTTPAMPPAGEICNSYSLTLTVSGPGVQNTDSFDWIIRVAEYPMGTLANIGLTGTPLGTSYKITGEPTVAGTFTLQVEARCTSGSCFDCGAGSNCTGCRDHISEEFSLQIANGSVREPVDVVLVLDMSGSMSQTVPGSSSLSKWAVLKESVQAFLEAYRAWGECGDRIGVTYFDDARHDFKTPRGMYVFNHDTAPMPLTGTGSVQADMDAKGPAGLTCLGGGILEGYSFLDPMHPKRNMIVFTDGMQNTDPMVSEAPGTNMVINDSGMRPDGTGFPATLPLDLKAPAVKFRTYTVGIGDNALNGLLDNIAHAPTDNAFDGESFPINTTTNLPASLDMSFSQTFVENLAQFSPQLLDIRRIQLVQEASTIFVANPTADKLMLRIVADPAILAKARIQIEKDGKDFSSLVRANGTMYRTFIMDTIRIRRYQATLPGKWTVRITGPAGLYQVTGIVNDESIDVSASLGQKSYVPGDAVSLEALLQYKGQPLNGAHARVWVARPGQDVNDLFAQAGAVEPRDFPIEKGNDPGQTKYEALLAFDKVFTAALQPTIDSVSLTGAGGKYTGSYSNTQASGIYTFIFRLQGNDPQAGEYERFVLRTAVIDFGEADRSKTLVRTVRVDAQTVLQITPKNKFGSLLGPNRLSQLHILLEGKAIALTDKLDGSYEAVVPEEVISEDDPKVTITIKGQSYYDGPYSDLENGGHKLPKWLWYLLGLLFLILLIWLIRRKRR</sequence>
<dbReference type="AlphaFoldDB" id="A0AAP2D9S4"/>
<keyword evidence="1" id="KW-0812">Transmembrane</keyword>
<protein>
    <submittedName>
        <fullName evidence="4">VWA domain-containing protein</fullName>
    </submittedName>
</protein>
<feature type="signal peptide" evidence="2">
    <location>
        <begin position="1"/>
        <end position="33"/>
    </location>
</feature>
<accession>A0AAP2D9S4</accession>
<evidence type="ECO:0000256" key="2">
    <source>
        <dbReference type="SAM" id="SignalP"/>
    </source>
</evidence>
<evidence type="ECO:0000256" key="1">
    <source>
        <dbReference type="SAM" id="Phobius"/>
    </source>
</evidence>
<dbReference type="PANTHER" id="PTHR10579:SF156">
    <property type="entry name" value="VWFA DOMAIN-CONTAINING PROTEIN"/>
    <property type="match status" value="1"/>
</dbReference>
<organism evidence="4 5">
    <name type="scientific">Dawidia soli</name>
    <dbReference type="NCBI Taxonomy" id="2782352"/>
    <lineage>
        <taxon>Bacteria</taxon>
        <taxon>Pseudomonadati</taxon>
        <taxon>Bacteroidota</taxon>
        <taxon>Cytophagia</taxon>
        <taxon>Cytophagales</taxon>
        <taxon>Chryseotaleaceae</taxon>
        <taxon>Dawidia</taxon>
    </lineage>
</organism>
<feature type="chain" id="PRO_5043011380" evidence="2">
    <location>
        <begin position="34"/>
        <end position="767"/>
    </location>
</feature>
<comment type="caution">
    <text evidence="4">The sequence shown here is derived from an EMBL/GenBank/DDBJ whole genome shotgun (WGS) entry which is preliminary data.</text>
</comment>
<feature type="transmembrane region" description="Helical" evidence="1">
    <location>
        <begin position="745"/>
        <end position="762"/>
    </location>
</feature>
<evidence type="ECO:0000313" key="4">
    <source>
        <dbReference type="EMBL" id="MBT1687587.1"/>
    </source>
</evidence>
<dbReference type="Proteomes" id="UP001319180">
    <property type="component" value="Unassembled WGS sequence"/>
</dbReference>
<evidence type="ECO:0000313" key="5">
    <source>
        <dbReference type="Proteomes" id="UP001319180"/>
    </source>
</evidence>
<dbReference type="InterPro" id="IPR036465">
    <property type="entry name" value="vWFA_dom_sf"/>
</dbReference>
<evidence type="ECO:0000259" key="3">
    <source>
        <dbReference type="PROSITE" id="PS50234"/>
    </source>
</evidence>
<dbReference type="SUPFAM" id="SSF53300">
    <property type="entry name" value="vWA-like"/>
    <property type="match status" value="1"/>
</dbReference>
<dbReference type="Pfam" id="PF13519">
    <property type="entry name" value="VWA_2"/>
    <property type="match status" value="1"/>
</dbReference>
<proteinExistence type="predicted"/>
<dbReference type="InterPro" id="IPR051266">
    <property type="entry name" value="CLCR"/>
</dbReference>
<reference evidence="4 5" key="1">
    <citation type="submission" date="2021-05" db="EMBL/GenBank/DDBJ databases">
        <title>A Polyphasic approach of four new species of the genus Ohtaekwangia: Ohtaekwangia histidinii sp. nov., Ohtaekwangia cretensis sp. nov., Ohtaekwangia indiensis sp. nov., Ohtaekwangia reichenbachii sp. nov. from diverse environment.</title>
        <authorList>
            <person name="Octaviana S."/>
        </authorList>
    </citation>
    <scope>NUCLEOTIDE SEQUENCE [LARGE SCALE GENOMIC DNA]</scope>
    <source>
        <strain evidence="4 5">PWU37</strain>
    </source>
</reference>
<keyword evidence="1" id="KW-1133">Transmembrane helix</keyword>
<dbReference type="PANTHER" id="PTHR10579">
    <property type="entry name" value="CALCIUM-ACTIVATED CHLORIDE CHANNEL REGULATOR"/>
    <property type="match status" value="1"/>
</dbReference>
<dbReference type="InterPro" id="IPR002035">
    <property type="entry name" value="VWF_A"/>
</dbReference>
<keyword evidence="1" id="KW-0472">Membrane</keyword>
<feature type="domain" description="VWFA" evidence="3">
    <location>
        <begin position="159"/>
        <end position="386"/>
    </location>
</feature>
<dbReference type="PROSITE" id="PS50234">
    <property type="entry name" value="VWFA"/>
    <property type="match status" value="1"/>
</dbReference>
<name>A0AAP2D9S4_9BACT</name>
<gene>
    <name evidence="4" type="ORF">KK078_13530</name>
</gene>
<dbReference type="EMBL" id="JAHESC010000018">
    <property type="protein sequence ID" value="MBT1687587.1"/>
    <property type="molecule type" value="Genomic_DNA"/>
</dbReference>
<dbReference type="Gene3D" id="3.40.50.410">
    <property type="entry name" value="von Willebrand factor, type A domain"/>
    <property type="match status" value="1"/>
</dbReference>
<keyword evidence="5" id="KW-1185">Reference proteome</keyword>
<keyword evidence="2" id="KW-0732">Signal</keyword>